<organism evidence="2 3">
    <name type="scientific">Aminobacter carboxidus</name>
    <dbReference type="NCBI Taxonomy" id="376165"/>
    <lineage>
        <taxon>Bacteria</taxon>
        <taxon>Pseudomonadati</taxon>
        <taxon>Pseudomonadota</taxon>
        <taxon>Alphaproteobacteria</taxon>
        <taxon>Hyphomicrobiales</taxon>
        <taxon>Phyllobacteriaceae</taxon>
        <taxon>Aminobacter</taxon>
    </lineage>
</organism>
<name>A0ABR9GWN6_9HYPH</name>
<evidence type="ECO:0008006" key="4">
    <source>
        <dbReference type="Google" id="ProtNLM"/>
    </source>
</evidence>
<dbReference type="RefSeq" id="WP_192568766.1">
    <property type="nucleotide sequence ID" value="NZ_JACZEP010000017.1"/>
</dbReference>
<evidence type="ECO:0000313" key="3">
    <source>
        <dbReference type="Proteomes" id="UP000598227"/>
    </source>
</evidence>
<reference evidence="2 3" key="1">
    <citation type="submission" date="2020-09" db="EMBL/GenBank/DDBJ databases">
        <title>Draft Genome Sequence of Aminobacter carboxidus type strain DSM 1086, a soil Gram-negative carboxydobacterium.</title>
        <authorList>
            <person name="Turrini P."/>
            <person name="Tescari M."/>
            <person name="Artuso I."/>
            <person name="Lugli G.A."/>
            <person name="Frangipani E."/>
            <person name="Ventura M."/>
            <person name="Visca P."/>
        </authorList>
    </citation>
    <scope>NUCLEOTIDE SEQUENCE [LARGE SCALE GENOMIC DNA]</scope>
    <source>
        <strain evidence="2 3">DSM 1086</strain>
    </source>
</reference>
<protein>
    <recommendedName>
        <fullName evidence="4">DUF4190 domain-containing protein</fullName>
    </recommendedName>
</protein>
<keyword evidence="1" id="KW-0472">Membrane</keyword>
<sequence>MLTQAGELRGQGLADDVSWASLFWTIGAALAAFCWFLGFLSTRYVDKSEREADRVGNLNMANLYHGIGFWVLLLSLVLFLIGAICIALALGMEVPATAT</sequence>
<feature type="transmembrane region" description="Helical" evidence="1">
    <location>
        <begin position="63"/>
        <end position="90"/>
    </location>
</feature>
<dbReference type="EMBL" id="JACZEP010000017">
    <property type="protein sequence ID" value="MBE1208090.1"/>
    <property type="molecule type" value="Genomic_DNA"/>
</dbReference>
<keyword evidence="1" id="KW-1133">Transmembrane helix</keyword>
<gene>
    <name evidence="2" type="ORF">IHE39_27745</name>
</gene>
<dbReference type="Proteomes" id="UP000598227">
    <property type="component" value="Unassembled WGS sequence"/>
</dbReference>
<evidence type="ECO:0000313" key="2">
    <source>
        <dbReference type="EMBL" id="MBE1208090.1"/>
    </source>
</evidence>
<comment type="caution">
    <text evidence="2">The sequence shown here is derived from an EMBL/GenBank/DDBJ whole genome shotgun (WGS) entry which is preliminary data.</text>
</comment>
<proteinExistence type="predicted"/>
<keyword evidence="3" id="KW-1185">Reference proteome</keyword>
<feature type="transmembrane region" description="Helical" evidence="1">
    <location>
        <begin position="22"/>
        <end position="42"/>
    </location>
</feature>
<evidence type="ECO:0000256" key="1">
    <source>
        <dbReference type="SAM" id="Phobius"/>
    </source>
</evidence>
<keyword evidence="1" id="KW-0812">Transmembrane</keyword>
<accession>A0ABR9GWN6</accession>